<evidence type="ECO:0000256" key="5">
    <source>
        <dbReference type="ARBA" id="ARBA00022989"/>
    </source>
</evidence>
<comment type="caution">
    <text evidence="10">The sequence shown here is derived from an EMBL/GenBank/DDBJ whole genome shotgun (WGS) entry which is preliminary data.</text>
</comment>
<keyword evidence="5" id="KW-1133">Transmembrane helix</keyword>
<protein>
    <recommendedName>
        <fullName evidence="12">Mitofilin</fullName>
    </recommendedName>
</protein>
<dbReference type="GO" id="GO:0042407">
    <property type="term" value="P:cristae formation"/>
    <property type="evidence" value="ECO:0007669"/>
    <property type="project" value="TreeGrafter"/>
</dbReference>
<dbReference type="AlphaFoldDB" id="A0AAN7TST7"/>
<feature type="compositionally biased region" description="Basic and acidic residues" evidence="9">
    <location>
        <begin position="114"/>
        <end position="135"/>
    </location>
</feature>
<gene>
    <name evidence="10" type="ORF">RB653_009693</name>
</gene>
<evidence type="ECO:0008006" key="12">
    <source>
        <dbReference type="Google" id="ProtNLM"/>
    </source>
</evidence>
<keyword evidence="3" id="KW-0812">Transmembrane</keyword>
<keyword evidence="8" id="KW-0175">Coiled coil</keyword>
<keyword evidence="6" id="KW-0496">Mitochondrion</keyword>
<proteinExistence type="inferred from homology"/>
<organism evidence="10 11">
    <name type="scientific">Dictyostelium firmibasis</name>
    <dbReference type="NCBI Taxonomy" id="79012"/>
    <lineage>
        <taxon>Eukaryota</taxon>
        <taxon>Amoebozoa</taxon>
        <taxon>Evosea</taxon>
        <taxon>Eumycetozoa</taxon>
        <taxon>Dictyostelia</taxon>
        <taxon>Dictyosteliales</taxon>
        <taxon>Dictyosteliaceae</taxon>
        <taxon>Dictyostelium</taxon>
    </lineage>
</organism>
<reference evidence="10 11" key="1">
    <citation type="submission" date="2023-11" db="EMBL/GenBank/DDBJ databases">
        <title>Dfirmibasis_genome.</title>
        <authorList>
            <person name="Edelbroek B."/>
            <person name="Kjellin J."/>
            <person name="Jerlstrom-Hultqvist J."/>
            <person name="Soderbom F."/>
        </authorList>
    </citation>
    <scope>NUCLEOTIDE SEQUENCE [LARGE SCALE GENOMIC DNA]</scope>
    <source>
        <strain evidence="10 11">TNS-C-14</strain>
    </source>
</reference>
<dbReference type="InterPro" id="IPR019133">
    <property type="entry name" value="MIC60"/>
</dbReference>
<feature type="coiled-coil region" evidence="8">
    <location>
        <begin position="586"/>
        <end position="616"/>
    </location>
</feature>
<dbReference type="PANTHER" id="PTHR15415:SF7">
    <property type="entry name" value="MICOS COMPLEX SUBUNIT MIC60"/>
    <property type="match status" value="1"/>
</dbReference>
<dbReference type="PANTHER" id="PTHR15415">
    <property type="entry name" value="MITOFILIN"/>
    <property type="match status" value="1"/>
</dbReference>
<comment type="similarity">
    <text evidence="2">Belongs to the MICOS complex subunit Mic60 family.</text>
</comment>
<feature type="compositionally biased region" description="Low complexity" evidence="9">
    <location>
        <begin position="169"/>
        <end position="183"/>
    </location>
</feature>
<evidence type="ECO:0000256" key="3">
    <source>
        <dbReference type="ARBA" id="ARBA00022692"/>
    </source>
</evidence>
<comment type="subcellular location">
    <subcellularLocation>
        <location evidence="1">Mitochondrion inner membrane</location>
    </subcellularLocation>
</comment>
<feature type="region of interest" description="Disordered" evidence="9">
    <location>
        <begin position="114"/>
        <end position="188"/>
    </location>
</feature>
<dbReference type="GO" id="GO:0061617">
    <property type="term" value="C:MICOS complex"/>
    <property type="evidence" value="ECO:0007669"/>
    <property type="project" value="TreeGrafter"/>
</dbReference>
<evidence type="ECO:0000256" key="1">
    <source>
        <dbReference type="ARBA" id="ARBA00004273"/>
    </source>
</evidence>
<dbReference type="Proteomes" id="UP001344447">
    <property type="component" value="Unassembled WGS sequence"/>
</dbReference>
<feature type="coiled-coil region" evidence="8">
    <location>
        <begin position="255"/>
        <end position="307"/>
    </location>
</feature>
<evidence type="ECO:0000313" key="10">
    <source>
        <dbReference type="EMBL" id="KAK5574418.1"/>
    </source>
</evidence>
<keyword evidence="7" id="KW-0472">Membrane</keyword>
<evidence type="ECO:0000256" key="2">
    <source>
        <dbReference type="ARBA" id="ARBA00010877"/>
    </source>
</evidence>
<keyword evidence="11" id="KW-1185">Reference proteome</keyword>
<evidence type="ECO:0000256" key="4">
    <source>
        <dbReference type="ARBA" id="ARBA00022792"/>
    </source>
</evidence>
<evidence type="ECO:0000256" key="9">
    <source>
        <dbReference type="SAM" id="MobiDB-lite"/>
    </source>
</evidence>
<evidence type="ECO:0000256" key="6">
    <source>
        <dbReference type="ARBA" id="ARBA00023128"/>
    </source>
</evidence>
<evidence type="ECO:0000256" key="7">
    <source>
        <dbReference type="ARBA" id="ARBA00023136"/>
    </source>
</evidence>
<sequence length="619" mass="71360">MSFLKLSINKTVLKSTSILKVSSRTRFNNNNTTNKENKYEKRYYSSFSMKEDPKPSKPFSFKPLIGLALVGGIGAYLYQAWDNQDFMFSSKLPYQREEVEKFKIIMRELKEEADKSKFQMGEQKQEELENNRDDNNIVLTKQSNEEDTSTENQEDKKHEMVSLIESAQDNSNSNNNNNNNNNDNAHRSTDEINADERDLDSETLNITDEISKLIEEHRQSEEENPSNTTNDNTADVVETIAVIVTPDEPINHIILVEKEEEKEKEEESLSDLLDINYSVLSIIPEKVKSAEEKVENVLKKFEEQYLEKVERLIHDNLKIKAEFDSFINGKDDEVKRLEDTIRGKYRDSLDLAIEELNRDLDEKLKDMDSFIKTKVNDNQTLLQETLEKQKANLINIFKQQSESIKQSELEKRAITQLTQCIVDLQKLLNNQSSIDGTKGTSLLGRSFKNLSDLSNYDQLIKELLSTLPEGFEKKPIIAIDTLNKEFQEIAKKLRKSQLLDPNDNSLVGKAVSELASFFIIPEKGMVQGSNYDAILARTEDYLRKGNLSSAIKEMESIQQQSSKTTNINDHHLSKLTSSWIGQAKERDQLENISKLLELKLELIQKQQQQIKEQQQKHQK</sequence>
<dbReference type="Pfam" id="PF09731">
    <property type="entry name" value="Mitofilin"/>
    <property type="match status" value="1"/>
</dbReference>
<evidence type="ECO:0000256" key="8">
    <source>
        <dbReference type="SAM" id="Coils"/>
    </source>
</evidence>
<feature type="coiled-coil region" evidence="8">
    <location>
        <begin position="346"/>
        <end position="373"/>
    </location>
</feature>
<accession>A0AAN7TST7</accession>
<dbReference type="EMBL" id="JAVFKY010000008">
    <property type="protein sequence ID" value="KAK5574418.1"/>
    <property type="molecule type" value="Genomic_DNA"/>
</dbReference>
<name>A0AAN7TST7_9MYCE</name>
<evidence type="ECO:0000313" key="11">
    <source>
        <dbReference type="Proteomes" id="UP001344447"/>
    </source>
</evidence>
<keyword evidence="4" id="KW-0999">Mitochondrion inner membrane</keyword>